<organism evidence="2">
    <name type="scientific">Streptomyces sp. NBC_01393</name>
    <dbReference type="NCBI Taxonomy" id="2903851"/>
    <lineage>
        <taxon>Bacteria</taxon>
        <taxon>Bacillati</taxon>
        <taxon>Actinomycetota</taxon>
        <taxon>Actinomycetes</taxon>
        <taxon>Kitasatosporales</taxon>
        <taxon>Streptomycetaceae</taxon>
        <taxon>Streptomyces</taxon>
    </lineage>
</organism>
<feature type="compositionally biased region" description="Basic and acidic residues" evidence="1">
    <location>
        <begin position="443"/>
        <end position="456"/>
    </location>
</feature>
<dbReference type="Gene3D" id="1.25.40.10">
    <property type="entry name" value="Tetratricopeptide repeat domain"/>
    <property type="match status" value="1"/>
</dbReference>
<evidence type="ECO:0000313" key="2">
    <source>
        <dbReference type="EMBL" id="WTZ13920.1"/>
    </source>
</evidence>
<sequence length="477" mass="53156">MNFDDLEWRLNNLGGVLPRIVDEILERGGLEVLVEAAREREDWFCAVGAVRGLCRAGEFGRAWMVVEPFAASGWQPAVRAGADVLLRWNRVEQALELAHPGGRGQESGDVWRDYAEALVGAGRVDDAIGVLVPCLRDRRVLHGLVEMTNGQGCDERVLEVLAPIAEEFRRDPRQCGVGDLWEVLPAQARVLERSGRVDEAIRLLGADVAARRYGPQNNVEFYVELLARHGRVEALRDLATGIHKSTAASPYVKTLENLGRAGEAEAYLRDLIAAKHPGSYEHTLMELLIRQGRFDDAIELVEHTFDDLYDGNLLQSTLIVLAEQGQHDKAVELTEGRSPEFLAENEACWLRSNRWWLMGEAGRAREAIAEIEALPADEVDDRELTIAWLLAQDGRVEQAIARLRPLPGKQAAIDLAELLIRQRRFAEAVAVIPDVAAQREEERRFWADRTEQKETAPSDSGDGWGDPWTAPNSAHAE</sequence>
<dbReference type="EMBL" id="CP109546">
    <property type="protein sequence ID" value="WTZ13920.1"/>
    <property type="molecule type" value="Genomic_DNA"/>
</dbReference>
<dbReference type="AlphaFoldDB" id="A0AAU3IBT2"/>
<feature type="region of interest" description="Disordered" evidence="1">
    <location>
        <begin position="443"/>
        <end position="477"/>
    </location>
</feature>
<evidence type="ECO:0000256" key="1">
    <source>
        <dbReference type="SAM" id="MobiDB-lite"/>
    </source>
</evidence>
<reference evidence="2" key="1">
    <citation type="submission" date="2022-10" db="EMBL/GenBank/DDBJ databases">
        <title>The complete genomes of actinobacterial strains from the NBC collection.</title>
        <authorList>
            <person name="Joergensen T.S."/>
            <person name="Alvarez Arevalo M."/>
            <person name="Sterndorff E.B."/>
            <person name="Faurdal D."/>
            <person name="Vuksanovic O."/>
            <person name="Mourched A.-S."/>
            <person name="Charusanti P."/>
            <person name="Shaw S."/>
            <person name="Blin K."/>
            <person name="Weber T."/>
        </authorList>
    </citation>
    <scope>NUCLEOTIDE SEQUENCE</scope>
    <source>
        <strain evidence="2">NBC_01393</strain>
    </source>
</reference>
<protein>
    <submittedName>
        <fullName evidence="2">Tetratricopeptide repeat protein</fullName>
    </submittedName>
</protein>
<name>A0AAU3IBT2_9ACTN</name>
<dbReference type="InterPro" id="IPR011990">
    <property type="entry name" value="TPR-like_helical_dom_sf"/>
</dbReference>
<proteinExistence type="predicted"/>
<dbReference type="SUPFAM" id="SSF48452">
    <property type="entry name" value="TPR-like"/>
    <property type="match status" value="1"/>
</dbReference>
<accession>A0AAU3IBT2</accession>
<gene>
    <name evidence="2" type="ORF">OG699_41735</name>
</gene>